<feature type="transmembrane region" description="Helical" evidence="1">
    <location>
        <begin position="95"/>
        <end position="117"/>
    </location>
</feature>
<keyword evidence="1" id="KW-0472">Membrane</keyword>
<gene>
    <name evidence="2" type="ORF">Tci_895631</name>
</gene>
<dbReference type="EMBL" id="BKCJ011346550">
    <property type="protein sequence ID" value="GFD23662.1"/>
    <property type="molecule type" value="Genomic_DNA"/>
</dbReference>
<proteinExistence type="predicted"/>
<keyword evidence="1" id="KW-1133">Transmembrane helix</keyword>
<accession>A0A699UKJ1</accession>
<sequence>TTDLEPNEEWMNVMVDGPDHEMTNGAVNAKPGSMFVHGTSYVVDDATKLTVIGPKRVSSGPSDIVVALSVGEKAEWLPPRTLSIAGQASIGSMGLLLLPGVRIVFTCLALKLAWLLAR</sequence>
<evidence type="ECO:0000256" key="1">
    <source>
        <dbReference type="SAM" id="Phobius"/>
    </source>
</evidence>
<feature type="non-terminal residue" evidence="2">
    <location>
        <position position="1"/>
    </location>
</feature>
<name>A0A699UKJ1_TANCI</name>
<dbReference type="AlphaFoldDB" id="A0A699UKJ1"/>
<keyword evidence="1" id="KW-0812">Transmembrane</keyword>
<comment type="caution">
    <text evidence="2">The sequence shown here is derived from an EMBL/GenBank/DDBJ whole genome shotgun (WGS) entry which is preliminary data.</text>
</comment>
<protein>
    <submittedName>
        <fullName evidence="2">Uncharacterized protein</fullName>
    </submittedName>
</protein>
<evidence type="ECO:0000313" key="2">
    <source>
        <dbReference type="EMBL" id="GFD23662.1"/>
    </source>
</evidence>
<organism evidence="2">
    <name type="scientific">Tanacetum cinerariifolium</name>
    <name type="common">Dalmatian daisy</name>
    <name type="synonym">Chrysanthemum cinerariifolium</name>
    <dbReference type="NCBI Taxonomy" id="118510"/>
    <lineage>
        <taxon>Eukaryota</taxon>
        <taxon>Viridiplantae</taxon>
        <taxon>Streptophyta</taxon>
        <taxon>Embryophyta</taxon>
        <taxon>Tracheophyta</taxon>
        <taxon>Spermatophyta</taxon>
        <taxon>Magnoliopsida</taxon>
        <taxon>eudicotyledons</taxon>
        <taxon>Gunneridae</taxon>
        <taxon>Pentapetalae</taxon>
        <taxon>asterids</taxon>
        <taxon>campanulids</taxon>
        <taxon>Asterales</taxon>
        <taxon>Asteraceae</taxon>
        <taxon>Asteroideae</taxon>
        <taxon>Anthemideae</taxon>
        <taxon>Anthemidinae</taxon>
        <taxon>Tanacetum</taxon>
    </lineage>
</organism>
<reference evidence="2" key="1">
    <citation type="journal article" date="2019" name="Sci. Rep.">
        <title>Draft genome of Tanacetum cinerariifolium, the natural source of mosquito coil.</title>
        <authorList>
            <person name="Yamashiro T."/>
            <person name="Shiraishi A."/>
            <person name="Satake H."/>
            <person name="Nakayama K."/>
        </authorList>
    </citation>
    <scope>NUCLEOTIDE SEQUENCE</scope>
</reference>